<organism evidence="5 6">
    <name type="scientific">Clostridium omnivorum</name>
    <dbReference type="NCBI Taxonomy" id="1604902"/>
    <lineage>
        <taxon>Bacteria</taxon>
        <taxon>Bacillati</taxon>
        <taxon>Bacillota</taxon>
        <taxon>Clostridia</taxon>
        <taxon>Eubacteriales</taxon>
        <taxon>Clostridiaceae</taxon>
        <taxon>Clostridium</taxon>
    </lineage>
</organism>
<dbReference type="Proteomes" id="UP001208567">
    <property type="component" value="Unassembled WGS sequence"/>
</dbReference>
<evidence type="ECO:0000313" key="6">
    <source>
        <dbReference type="Proteomes" id="UP001208567"/>
    </source>
</evidence>
<feature type="domain" description="Dihydrodipicolinate reductase N-terminal" evidence="3">
    <location>
        <begin position="4"/>
        <end position="99"/>
    </location>
</feature>
<evidence type="ECO:0000259" key="3">
    <source>
        <dbReference type="Pfam" id="PF01113"/>
    </source>
</evidence>
<dbReference type="Gene3D" id="3.40.50.720">
    <property type="entry name" value="NAD(P)-binding Rossmann-like Domain"/>
    <property type="match status" value="1"/>
</dbReference>
<dbReference type="NCBIfam" id="NF040740">
    <property type="entry name" value="ornith_Ord"/>
    <property type="match status" value="1"/>
</dbReference>
<comment type="caution">
    <text evidence="5">The sequence shown here is derived from an EMBL/GenBank/DDBJ whole genome shotgun (WGS) entry which is preliminary data.</text>
</comment>
<keyword evidence="6" id="KW-1185">Reference proteome</keyword>
<evidence type="ECO:0000259" key="4">
    <source>
        <dbReference type="Pfam" id="PF19328"/>
    </source>
</evidence>
<protein>
    <submittedName>
        <fullName evidence="5">Dihydrodipicolinate reductase</fullName>
    </submittedName>
</protein>
<evidence type="ECO:0000256" key="2">
    <source>
        <dbReference type="ARBA" id="ARBA00023002"/>
    </source>
</evidence>
<dbReference type="InterPro" id="IPR000846">
    <property type="entry name" value="DapB_N"/>
</dbReference>
<dbReference type="Pfam" id="PF01113">
    <property type="entry name" value="DapB_N"/>
    <property type="match status" value="1"/>
</dbReference>
<reference evidence="5 6" key="1">
    <citation type="journal article" date="2024" name="Int. J. Syst. Evol. Microbiol.">
        <title>Clostridium omnivorum sp. nov., isolated from anoxic soil under the treatment of reductive soil disinfestation.</title>
        <authorList>
            <person name="Ueki A."/>
            <person name="Tonouchi A."/>
            <person name="Kaku N."/>
            <person name="Honma S."/>
            <person name="Ueki K."/>
        </authorList>
    </citation>
    <scope>NUCLEOTIDE SEQUENCE [LARGE SCALE GENOMIC DNA]</scope>
    <source>
        <strain evidence="5 6">E14</strain>
    </source>
</reference>
<dbReference type="EMBL" id="BRXR01000001">
    <property type="protein sequence ID" value="GLC28616.1"/>
    <property type="molecule type" value="Genomic_DNA"/>
</dbReference>
<evidence type="ECO:0000313" key="5">
    <source>
        <dbReference type="EMBL" id="GLC28616.1"/>
    </source>
</evidence>
<dbReference type="InterPro" id="IPR045760">
    <property type="entry name" value="DAP_DH_C"/>
</dbReference>
<dbReference type="CDD" id="cd24146">
    <property type="entry name" value="nat-AmDH_N_like"/>
    <property type="match status" value="1"/>
</dbReference>
<keyword evidence="2" id="KW-0560">Oxidoreductase</keyword>
<gene>
    <name evidence="5" type="primary">ord</name>
    <name evidence="5" type="ORF">bsdE14_00260</name>
</gene>
<name>A0ABQ5N077_9CLOT</name>
<evidence type="ECO:0000256" key="1">
    <source>
        <dbReference type="ARBA" id="ARBA00022857"/>
    </source>
</evidence>
<sequence>MENVKVILCGLGAMGSGMAKMLLDKKGVEIVGAIDSYEGKIGKDLGEVLNVGKELNIKVSGDFKNTIKDTKADLVLLAIDSFVKNVFPYIKHIVENKMNCITIAEEMAYPYTINKELSEEMDRLAKANGVTILGTGVNPGFVLDTMIITLSAACRKVHSIYASRVNDLSPFGATVMRTQGVGTTVEEFESGIKDGSIVGHVGFQQSIPMIAKALGIELDEIVETREPIISNTHRETPYVTVEPGMVAGCAHIGYGMKDGKAVITLEHPQQIHPESEGVDTGDYIDIKGDPDLHLSIKPETPGGIGTIALAVNMIPQVVASRAGLKTMMDLPLPHAIENCFANQVAYYKEGEF</sequence>
<proteinExistence type="predicted"/>
<keyword evidence="1" id="KW-0521">NADP</keyword>
<dbReference type="Pfam" id="PF19328">
    <property type="entry name" value="DAP_DH_C"/>
    <property type="match status" value="1"/>
</dbReference>
<feature type="domain" description="2,4-diaminopentanoate dehydrogenase C-terminal" evidence="4">
    <location>
        <begin position="141"/>
        <end position="344"/>
    </location>
</feature>
<dbReference type="RefSeq" id="WP_264847880.1">
    <property type="nucleotide sequence ID" value="NZ_BRXR01000001.1"/>
</dbReference>
<dbReference type="InterPro" id="IPR036291">
    <property type="entry name" value="NAD(P)-bd_dom_sf"/>
</dbReference>
<accession>A0ABQ5N077</accession>
<dbReference type="SUPFAM" id="SSF51735">
    <property type="entry name" value="NAD(P)-binding Rossmann-fold domains"/>
    <property type="match status" value="1"/>
</dbReference>